<keyword evidence="3" id="KW-0813">Transport</keyword>
<dbReference type="EMBL" id="JBHSDR010000006">
    <property type="protein sequence ID" value="MFC4295259.1"/>
    <property type="molecule type" value="Genomic_DNA"/>
</dbReference>
<accession>A0ABV8RRA2</accession>
<evidence type="ECO:0000313" key="11">
    <source>
        <dbReference type="Proteomes" id="UP001595828"/>
    </source>
</evidence>
<evidence type="ECO:0000256" key="4">
    <source>
        <dbReference type="ARBA" id="ARBA00022475"/>
    </source>
</evidence>
<dbReference type="Pfam" id="PF07690">
    <property type="entry name" value="MFS_1"/>
    <property type="match status" value="1"/>
</dbReference>
<dbReference type="Gene3D" id="1.20.1720.10">
    <property type="entry name" value="Multidrug resistance protein D"/>
    <property type="match status" value="1"/>
</dbReference>
<feature type="transmembrane region" description="Helical" evidence="8">
    <location>
        <begin position="421"/>
        <end position="439"/>
    </location>
</feature>
<dbReference type="InterPro" id="IPR020846">
    <property type="entry name" value="MFS_dom"/>
</dbReference>
<dbReference type="CDD" id="cd17503">
    <property type="entry name" value="MFS_LmrB_MDR_like"/>
    <property type="match status" value="1"/>
</dbReference>
<feature type="transmembrane region" description="Helical" evidence="8">
    <location>
        <begin position="218"/>
        <end position="238"/>
    </location>
</feature>
<dbReference type="InterPro" id="IPR011701">
    <property type="entry name" value="MFS"/>
</dbReference>
<sequence length="538" mass="57789">MASIPINTPALPTPASAPDDPATMSSRLKFTIFGVMAFGQFMALIDIQIVAASLNEVQAGLSAAPDEISWVQTAYLMAELVMIPFSAFLTQALSTRWVFAASAGLFTLSSVMCGMAWNIESMIAFRAVQGFVGGAMVPTVFSTGYVLFTGKQRAMIPAILGMVSVLAPTLGPTVGGWITDAWGWRWIFYINVVPGALVCLASLSLIRIDRADFSMLGRIDWVHLGAMASFLAGLEYVLEEGPKNGWLDDSGIAVAAWLTAVAFVLFLERSFRSSGPIVVLSPFRNATFAFACVFNLVIGFGIYAGTYLVPLFLGRVRGYNASEIGTTVFISGVAQLLGVPLAAALSQRVDPRLVITVGLTLFAAGLWLFSFMTPDWGFSALLWPQVVRSFAIMLCIVPSVGLALGHFSGPELRYASGLFNLMRNLGGAIGIAMVTTWLGDFSRLHYLRLGEAMGASARQAGMAIHLLAHRMGTYTPDPERARQIAESVLARIAGREALTLAFDDVFRVMAWAFLAALVLVPFCRPAPVDQGTTPEPAH</sequence>
<keyword evidence="4" id="KW-1003">Cell membrane</keyword>
<feature type="transmembrane region" description="Helical" evidence="8">
    <location>
        <begin position="97"/>
        <end position="117"/>
    </location>
</feature>
<reference evidence="11" key="1">
    <citation type="journal article" date="2019" name="Int. J. Syst. Evol. Microbiol.">
        <title>The Global Catalogue of Microorganisms (GCM) 10K type strain sequencing project: providing services to taxonomists for standard genome sequencing and annotation.</title>
        <authorList>
            <consortium name="The Broad Institute Genomics Platform"/>
            <consortium name="The Broad Institute Genome Sequencing Center for Infectious Disease"/>
            <person name="Wu L."/>
            <person name="Ma J."/>
        </authorList>
    </citation>
    <scope>NUCLEOTIDE SEQUENCE [LARGE SCALE GENOMIC DNA]</scope>
    <source>
        <strain evidence="11">CGMCC 1.12989</strain>
    </source>
</reference>
<evidence type="ECO:0000256" key="5">
    <source>
        <dbReference type="ARBA" id="ARBA00022692"/>
    </source>
</evidence>
<feature type="transmembrane region" description="Helical" evidence="8">
    <location>
        <begin position="155"/>
        <end position="174"/>
    </location>
</feature>
<dbReference type="Gene3D" id="1.20.1250.20">
    <property type="entry name" value="MFS general substrate transporter like domains"/>
    <property type="match status" value="1"/>
</dbReference>
<keyword evidence="7 8" id="KW-0472">Membrane</keyword>
<keyword evidence="5 8" id="KW-0812">Transmembrane</keyword>
<comment type="caution">
    <text evidence="10">The sequence shown here is derived from an EMBL/GenBank/DDBJ whole genome shotgun (WGS) entry which is preliminary data.</text>
</comment>
<feature type="transmembrane region" description="Helical" evidence="8">
    <location>
        <begin position="353"/>
        <end position="370"/>
    </location>
</feature>
<evidence type="ECO:0000259" key="9">
    <source>
        <dbReference type="PROSITE" id="PS50850"/>
    </source>
</evidence>
<feature type="transmembrane region" description="Helical" evidence="8">
    <location>
        <begin position="324"/>
        <end position="346"/>
    </location>
</feature>
<feature type="domain" description="Major facilitator superfamily (MFS) profile" evidence="9">
    <location>
        <begin position="32"/>
        <end position="528"/>
    </location>
</feature>
<dbReference type="PANTHER" id="PTHR42718">
    <property type="entry name" value="MAJOR FACILITATOR SUPERFAMILY MULTIDRUG TRANSPORTER MFSC"/>
    <property type="match status" value="1"/>
</dbReference>
<feature type="transmembrane region" description="Helical" evidence="8">
    <location>
        <begin position="390"/>
        <end position="409"/>
    </location>
</feature>
<gene>
    <name evidence="10" type="ORF">ACFO0A_09340</name>
</gene>
<dbReference type="RefSeq" id="WP_379538741.1">
    <property type="nucleotide sequence ID" value="NZ_JBHSDR010000006.1"/>
</dbReference>
<evidence type="ECO:0000256" key="2">
    <source>
        <dbReference type="ARBA" id="ARBA00008537"/>
    </source>
</evidence>
<feature type="transmembrane region" description="Helical" evidence="8">
    <location>
        <begin position="30"/>
        <end position="50"/>
    </location>
</feature>
<evidence type="ECO:0000256" key="7">
    <source>
        <dbReference type="ARBA" id="ARBA00023136"/>
    </source>
</evidence>
<dbReference type="PANTHER" id="PTHR42718:SF9">
    <property type="entry name" value="MAJOR FACILITATOR SUPERFAMILY MULTIDRUG TRANSPORTER MFSC"/>
    <property type="match status" value="1"/>
</dbReference>
<comment type="subcellular location">
    <subcellularLocation>
        <location evidence="1">Cell membrane</location>
        <topology evidence="1">Multi-pass membrane protein</topology>
    </subcellularLocation>
</comment>
<dbReference type="Proteomes" id="UP001595828">
    <property type="component" value="Unassembled WGS sequence"/>
</dbReference>
<dbReference type="InterPro" id="IPR036259">
    <property type="entry name" value="MFS_trans_sf"/>
</dbReference>
<feature type="transmembrane region" description="Helical" evidence="8">
    <location>
        <begin position="123"/>
        <end position="148"/>
    </location>
</feature>
<evidence type="ECO:0000256" key="8">
    <source>
        <dbReference type="SAM" id="Phobius"/>
    </source>
</evidence>
<protein>
    <submittedName>
        <fullName evidence="10">DHA2 family efflux MFS transporter permease subunit</fullName>
    </submittedName>
</protein>
<evidence type="ECO:0000256" key="3">
    <source>
        <dbReference type="ARBA" id="ARBA00022448"/>
    </source>
</evidence>
<feature type="transmembrane region" description="Helical" evidence="8">
    <location>
        <begin position="70"/>
        <end position="90"/>
    </location>
</feature>
<evidence type="ECO:0000256" key="1">
    <source>
        <dbReference type="ARBA" id="ARBA00004651"/>
    </source>
</evidence>
<dbReference type="SUPFAM" id="SSF103473">
    <property type="entry name" value="MFS general substrate transporter"/>
    <property type="match status" value="1"/>
</dbReference>
<feature type="transmembrane region" description="Helical" evidence="8">
    <location>
        <begin position="250"/>
        <end position="267"/>
    </location>
</feature>
<dbReference type="PROSITE" id="PS50850">
    <property type="entry name" value="MFS"/>
    <property type="match status" value="1"/>
</dbReference>
<evidence type="ECO:0000256" key="6">
    <source>
        <dbReference type="ARBA" id="ARBA00022989"/>
    </source>
</evidence>
<feature type="transmembrane region" description="Helical" evidence="8">
    <location>
        <begin position="186"/>
        <end position="206"/>
    </location>
</feature>
<organism evidence="10 11">
    <name type="scientific">Novosphingobium tardum</name>
    <dbReference type="NCBI Taxonomy" id="1538021"/>
    <lineage>
        <taxon>Bacteria</taxon>
        <taxon>Pseudomonadati</taxon>
        <taxon>Pseudomonadota</taxon>
        <taxon>Alphaproteobacteria</taxon>
        <taxon>Sphingomonadales</taxon>
        <taxon>Sphingomonadaceae</taxon>
        <taxon>Novosphingobium</taxon>
    </lineage>
</organism>
<feature type="transmembrane region" description="Helical" evidence="8">
    <location>
        <begin position="288"/>
        <end position="312"/>
    </location>
</feature>
<proteinExistence type="inferred from homology"/>
<keyword evidence="6 8" id="KW-1133">Transmembrane helix</keyword>
<dbReference type="NCBIfam" id="TIGR00711">
    <property type="entry name" value="efflux_EmrB"/>
    <property type="match status" value="1"/>
</dbReference>
<evidence type="ECO:0000313" key="10">
    <source>
        <dbReference type="EMBL" id="MFC4295259.1"/>
    </source>
</evidence>
<keyword evidence="11" id="KW-1185">Reference proteome</keyword>
<dbReference type="InterPro" id="IPR004638">
    <property type="entry name" value="EmrB-like"/>
</dbReference>
<comment type="similarity">
    <text evidence="2">Belongs to the major facilitator superfamily. EmrB family.</text>
</comment>
<name>A0ABV8RRA2_9SPHN</name>